<dbReference type="AlphaFoldDB" id="A0A9R1X1K4"/>
<evidence type="ECO:0000313" key="1">
    <source>
        <dbReference type="EMBL" id="KAJ0194904.1"/>
    </source>
</evidence>
<name>A0A9R1X1K4_LACSA</name>
<gene>
    <name evidence="1" type="ORF">LSAT_V11C700378840</name>
</gene>
<accession>A0A9R1X1K4</accession>
<reference evidence="1 2" key="1">
    <citation type="journal article" date="2017" name="Nat. Commun.">
        <title>Genome assembly with in vitro proximity ligation data and whole-genome triplication in lettuce.</title>
        <authorList>
            <person name="Reyes-Chin-Wo S."/>
            <person name="Wang Z."/>
            <person name="Yang X."/>
            <person name="Kozik A."/>
            <person name="Arikit S."/>
            <person name="Song C."/>
            <person name="Xia L."/>
            <person name="Froenicke L."/>
            <person name="Lavelle D.O."/>
            <person name="Truco M.J."/>
            <person name="Xia R."/>
            <person name="Zhu S."/>
            <person name="Xu C."/>
            <person name="Xu H."/>
            <person name="Xu X."/>
            <person name="Cox K."/>
            <person name="Korf I."/>
            <person name="Meyers B.C."/>
            <person name="Michelmore R.W."/>
        </authorList>
    </citation>
    <scope>NUCLEOTIDE SEQUENCE [LARGE SCALE GENOMIC DNA]</scope>
    <source>
        <strain evidence="2">cv. Salinas</strain>
        <tissue evidence="1">Seedlings</tissue>
    </source>
</reference>
<dbReference type="EMBL" id="NBSK02000007">
    <property type="protein sequence ID" value="KAJ0194904.1"/>
    <property type="molecule type" value="Genomic_DNA"/>
</dbReference>
<dbReference type="Proteomes" id="UP000235145">
    <property type="component" value="Unassembled WGS sequence"/>
</dbReference>
<proteinExistence type="predicted"/>
<comment type="caution">
    <text evidence="1">The sequence shown here is derived from an EMBL/GenBank/DDBJ whole genome shotgun (WGS) entry which is preliminary data.</text>
</comment>
<evidence type="ECO:0000313" key="2">
    <source>
        <dbReference type="Proteomes" id="UP000235145"/>
    </source>
</evidence>
<protein>
    <submittedName>
        <fullName evidence="1">Uncharacterized protein</fullName>
    </submittedName>
</protein>
<organism evidence="1 2">
    <name type="scientific">Lactuca sativa</name>
    <name type="common">Garden lettuce</name>
    <dbReference type="NCBI Taxonomy" id="4236"/>
    <lineage>
        <taxon>Eukaryota</taxon>
        <taxon>Viridiplantae</taxon>
        <taxon>Streptophyta</taxon>
        <taxon>Embryophyta</taxon>
        <taxon>Tracheophyta</taxon>
        <taxon>Spermatophyta</taxon>
        <taxon>Magnoliopsida</taxon>
        <taxon>eudicotyledons</taxon>
        <taxon>Gunneridae</taxon>
        <taxon>Pentapetalae</taxon>
        <taxon>asterids</taxon>
        <taxon>campanulids</taxon>
        <taxon>Asterales</taxon>
        <taxon>Asteraceae</taxon>
        <taxon>Cichorioideae</taxon>
        <taxon>Cichorieae</taxon>
        <taxon>Lactucinae</taxon>
        <taxon>Lactuca</taxon>
    </lineage>
</organism>
<sequence>MTPVEKKILRGKHLNLMNLRTRNWVILATSMLSGDRGKGLILFSALKLHPTSTNVFVMLEFLISTREVDVLLIDVINAANYARWIVF</sequence>
<keyword evidence="2" id="KW-1185">Reference proteome</keyword>